<keyword evidence="3" id="KW-1185">Reference proteome</keyword>
<feature type="transmembrane region" description="Helical" evidence="1">
    <location>
        <begin position="89"/>
        <end position="111"/>
    </location>
</feature>
<proteinExistence type="predicted"/>
<feature type="transmembrane region" description="Helical" evidence="1">
    <location>
        <begin position="238"/>
        <end position="259"/>
    </location>
</feature>
<reference evidence="2 3" key="2">
    <citation type="submission" date="2018-03" db="EMBL/GenBank/DDBJ databases">
        <title>The ancient ancestry and fast evolution of plastids.</title>
        <authorList>
            <person name="Moore K.R."/>
            <person name="Magnabosco C."/>
            <person name="Momper L."/>
            <person name="Gold D.A."/>
            <person name="Bosak T."/>
            <person name="Fournier G.P."/>
        </authorList>
    </citation>
    <scope>NUCLEOTIDE SEQUENCE [LARGE SCALE GENOMIC DNA]</scope>
    <source>
        <strain evidence="2 3">CCAP 1448/3</strain>
    </source>
</reference>
<comment type="caution">
    <text evidence="2">The sequence shown here is derived from an EMBL/GenBank/DDBJ whole genome shotgun (WGS) entry which is preliminary data.</text>
</comment>
<dbReference type="OrthoDB" id="4540541at2"/>
<name>A0A2T1BX84_9CYAN</name>
<sequence>MWYSLNFWLSETLSVWNKNSGWMAWNLFLALVPLFISFWLFYRPRSRWFIWSVSLLTGLTFVWGIKGGNWFKLLGLAQSIQRNYQELDLIYFGGAIALTLFLMLSDLYFWSGRGARSFFWWLGFLLFILFLPNAPYVLTDVIHLIEDIEIYQSIWLITLVIIPFYLLFMFIGQEAYVLSLIYLGEYLRRQNLSKYILPIELLFHFLSAVGIFLGRFLRLNSWYVFTKPSSLIDSASELMGKFPLLVIAISFIVLTILYGTMKEITLAILAKRNRKSIFSESSSGTDGSFFR</sequence>
<keyword evidence="1" id="KW-0472">Membrane</keyword>
<dbReference type="EMBL" id="PVWJ01000183">
    <property type="protein sequence ID" value="PSB00602.1"/>
    <property type="molecule type" value="Genomic_DNA"/>
</dbReference>
<keyword evidence="1" id="KW-0812">Transmembrane</keyword>
<accession>A0A2T1BX84</accession>
<protein>
    <submittedName>
        <fullName evidence="2">DUF1361 domain-containing protein</fullName>
    </submittedName>
</protein>
<dbReference type="Proteomes" id="UP000238762">
    <property type="component" value="Unassembled WGS sequence"/>
</dbReference>
<keyword evidence="1" id="KW-1133">Transmembrane helix</keyword>
<dbReference type="Pfam" id="PF07099">
    <property type="entry name" value="DUF1361"/>
    <property type="match status" value="1"/>
</dbReference>
<feature type="transmembrane region" description="Helical" evidence="1">
    <location>
        <begin position="195"/>
        <end position="218"/>
    </location>
</feature>
<evidence type="ECO:0000256" key="1">
    <source>
        <dbReference type="SAM" id="Phobius"/>
    </source>
</evidence>
<reference evidence="2 3" key="1">
    <citation type="submission" date="2018-02" db="EMBL/GenBank/DDBJ databases">
        <authorList>
            <person name="Cohen D.B."/>
            <person name="Kent A.D."/>
        </authorList>
    </citation>
    <scope>NUCLEOTIDE SEQUENCE [LARGE SCALE GENOMIC DNA]</scope>
    <source>
        <strain evidence="2 3">CCAP 1448/3</strain>
    </source>
</reference>
<evidence type="ECO:0000313" key="3">
    <source>
        <dbReference type="Proteomes" id="UP000238762"/>
    </source>
</evidence>
<feature type="transmembrane region" description="Helical" evidence="1">
    <location>
        <begin position="48"/>
        <end position="65"/>
    </location>
</feature>
<feature type="transmembrane region" description="Helical" evidence="1">
    <location>
        <begin position="20"/>
        <end position="41"/>
    </location>
</feature>
<feature type="transmembrane region" description="Helical" evidence="1">
    <location>
        <begin position="150"/>
        <end position="183"/>
    </location>
</feature>
<gene>
    <name evidence="2" type="ORF">C7B64_22680</name>
</gene>
<feature type="transmembrane region" description="Helical" evidence="1">
    <location>
        <begin position="118"/>
        <end position="138"/>
    </location>
</feature>
<organism evidence="2 3">
    <name type="scientific">Merismopedia glauca CCAP 1448/3</name>
    <dbReference type="NCBI Taxonomy" id="1296344"/>
    <lineage>
        <taxon>Bacteria</taxon>
        <taxon>Bacillati</taxon>
        <taxon>Cyanobacteriota</taxon>
        <taxon>Cyanophyceae</taxon>
        <taxon>Synechococcales</taxon>
        <taxon>Merismopediaceae</taxon>
        <taxon>Merismopedia</taxon>
    </lineage>
</organism>
<dbReference type="InterPro" id="IPR009793">
    <property type="entry name" value="DUF1361"/>
</dbReference>
<evidence type="ECO:0000313" key="2">
    <source>
        <dbReference type="EMBL" id="PSB00602.1"/>
    </source>
</evidence>
<dbReference type="AlphaFoldDB" id="A0A2T1BX84"/>